<keyword evidence="1" id="KW-1133">Transmembrane helix</keyword>
<proteinExistence type="predicted"/>
<dbReference type="AlphaFoldDB" id="A0A1L8SKU9"/>
<organism evidence="2 3">
    <name type="scientific">Enterococcus devriesei</name>
    <dbReference type="NCBI Taxonomy" id="319970"/>
    <lineage>
        <taxon>Bacteria</taxon>
        <taxon>Bacillati</taxon>
        <taxon>Bacillota</taxon>
        <taxon>Bacilli</taxon>
        <taxon>Lactobacillales</taxon>
        <taxon>Enterococcaceae</taxon>
        <taxon>Enterococcus</taxon>
    </lineage>
</organism>
<dbReference type="STRING" id="319970.RV00_GL001548"/>
<comment type="caution">
    <text evidence="2">The sequence shown here is derived from an EMBL/GenBank/DDBJ whole genome shotgun (WGS) entry which is preliminary data.</text>
</comment>
<name>A0A1L8SKU9_9ENTE</name>
<evidence type="ECO:0000313" key="2">
    <source>
        <dbReference type="EMBL" id="OJG32633.1"/>
    </source>
</evidence>
<feature type="transmembrane region" description="Helical" evidence="1">
    <location>
        <begin position="6"/>
        <end position="29"/>
    </location>
</feature>
<gene>
    <name evidence="2" type="ORF">RV00_GL001548</name>
</gene>
<keyword evidence="3" id="KW-1185">Reference proteome</keyword>
<accession>A0A1L8SKU9</accession>
<sequence length="39" mass="4189">MVTGAMIGTACVGYWQIALAILLPFLWVVNKIGKKVIGL</sequence>
<dbReference type="EMBL" id="JXKM01000026">
    <property type="protein sequence ID" value="OJG32633.1"/>
    <property type="molecule type" value="Genomic_DNA"/>
</dbReference>
<reference evidence="2 3" key="1">
    <citation type="submission" date="2014-12" db="EMBL/GenBank/DDBJ databases">
        <title>Draft genome sequences of 29 type strains of Enterococci.</title>
        <authorList>
            <person name="Zhong Z."/>
            <person name="Sun Z."/>
            <person name="Liu W."/>
            <person name="Zhang W."/>
            <person name="Zhang H."/>
        </authorList>
    </citation>
    <scope>NUCLEOTIDE SEQUENCE [LARGE SCALE GENOMIC DNA]</scope>
    <source>
        <strain evidence="2 3">DSM 22802</strain>
    </source>
</reference>
<keyword evidence="1" id="KW-0472">Membrane</keyword>
<evidence type="ECO:0000256" key="1">
    <source>
        <dbReference type="SAM" id="Phobius"/>
    </source>
</evidence>
<dbReference type="Proteomes" id="UP000183700">
    <property type="component" value="Unassembled WGS sequence"/>
</dbReference>
<evidence type="ECO:0000313" key="3">
    <source>
        <dbReference type="Proteomes" id="UP000183700"/>
    </source>
</evidence>
<keyword evidence="1" id="KW-0812">Transmembrane</keyword>
<protein>
    <submittedName>
        <fullName evidence="2">Uncharacterized protein</fullName>
    </submittedName>
</protein>